<dbReference type="SUPFAM" id="SSF54211">
    <property type="entry name" value="Ribosomal protein S5 domain 2-like"/>
    <property type="match status" value="1"/>
</dbReference>
<feature type="region of interest" description="Disordered" evidence="6">
    <location>
        <begin position="300"/>
        <end position="329"/>
    </location>
</feature>
<evidence type="ECO:0000256" key="3">
    <source>
        <dbReference type="ARBA" id="ARBA00022552"/>
    </source>
</evidence>
<dbReference type="SUPFAM" id="SSF55666">
    <property type="entry name" value="Ribonuclease PH domain 2-like"/>
    <property type="match status" value="1"/>
</dbReference>
<dbReference type="GO" id="GO:0005730">
    <property type="term" value="C:nucleolus"/>
    <property type="evidence" value="ECO:0007669"/>
    <property type="project" value="TreeGrafter"/>
</dbReference>
<dbReference type="AlphaFoldDB" id="F4PKM7"/>
<keyword evidence="4" id="KW-0271">Exosome</keyword>
<dbReference type="OMA" id="RPINIRI"/>
<dbReference type="GO" id="GO:0016075">
    <property type="term" value="P:rRNA catabolic process"/>
    <property type="evidence" value="ECO:0007669"/>
    <property type="project" value="TreeGrafter"/>
</dbReference>
<dbReference type="Pfam" id="PF01138">
    <property type="entry name" value="RNase_PH"/>
    <property type="match status" value="1"/>
</dbReference>
<dbReference type="InterPro" id="IPR050080">
    <property type="entry name" value="RNase_PH"/>
</dbReference>
<dbReference type="RefSeq" id="XP_004362002.1">
    <property type="nucleotide sequence ID" value="XM_004361945.1"/>
</dbReference>
<organism evidence="10 11">
    <name type="scientific">Cavenderia fasciculata</name>
    <name type="common">Slime mold</name>
    <name type="synonym">Dictyostelium fasciculatum</name>
    <dbReference type="NCBI Taxonomy" id="261658"/>
    <lineage>
        <taxon>Eukaryota</taxon>
        <taxon>Amoebozoa</taxon>
        <taxon>Evosea</taxon>
        <taxon>Eumycetozoa</taxon>
        <taxon>Dictyostelia</taxon>
        <taxon>Acytosteliales</taxon>
        <taxon>Cavenderiaceae</taxon>
        <taxon>Cavenderia</taxon>
    </lineage>
</organism>
<keyword evidence="5" id="KW-0539">Nucleus</keyword>
<dbReference type="CDD" id="cd11372">
    <property type="entry name" value="RNase_PH_RRP46"/>
    <property type="match status" value="1"/>
</dbReference>
<dbReference type="InterPro" id="IPR020568">
    <property type="entry name" value="Ribosomal_Su5_D2-typ_SF"/>
</dbReference>
<dbReference type="InterPro" id="IPR036345">
    <property type="entry name" value="ExoRNase_PH_dom2_sf"/>
</dbReference>
<reference evidence="11" key="1">
    <citation type="journal article" date="2011" name="Genome Res.">
        <title>Phylogeny-wide analysis of social amoeba genomes highlights ancient origins for complex intercellular communication.</title>
        <authorList>
            <person name="Heidel A.J."/>
            <person name="Lawal H.M."/>
            <person name="Felder M."/>
            <person name="Schilde C."/>
            <person name="Helps N.R."/>
            <person name="Tunggal B."/>
            <person name="Rivero F."/>
            <person name="John U."/>
            <person name="Schleicher M."/>
            <person name="Eichinger L."/>
            <person name="Platzer M."/>
            <person name="Noegel A.A."/>
            <person name="Schaap P."/>
            <person name="Gloeckner G."/>
        </authorList>
    </citation>
    <scope>NUCLEOTIDE SEQUENCE [LARGE SCALE GENOMIC DNA]</scope>
    <source>
        <strain evidence="11">SH3</strain>
    </source>
</reference>
<feature type="domain" description="Exoribonuclease phosphorolytic" evidence="8">
    <location>
        <begin position="93"/>
        <end position="214"/>
    </location>
</feature>
<dbReference type="GO" id="GO:0000177">
    <property type="term" value="C:cytoplasmic exosome (RNase complex)"/>
    <property type="evidence" value="ECO:0007669"/>
    <property type="project" value="TreeGrafter"/>
</dbReference>
<dbReference type="KEGG" id="dfa:DFA_06297"/>
<feature type="transmembrane region" description="Helical" evidence="7">
    <location>
        <begin position="40"/>
        <end position="64"/>
    </location>
</feature>
<keyword evidence="7" id="KW-1133">Transmembrane helix</keyword>
<dbReference type="InterPro" id="IPR015847">
    <property type="entry name" value="ExoRNase_PH_dom2"/>
</dbReference>
<comment type="similarity">
    <text evidence="2">Belongs to the RNase PH family.</text>
</comment>
<dbReference type="PANTHER" id="PTHR11953:SF1">
    <property type="entry name" value="EXOSOME COMPLEX COMPONENT RRP46"/>
    <property type="match status" value="1"/>
</dbReference>
<keyword evidence="7" id="KW-0812">Transmembrane</keyword>
<dbReference type="GO" id="GO:0071028">
    <property type="term" value="P:nuclear mRNA surveillance"/>
    <property type="evidence" value="ECO:0007669"/>
    <property type="project" value="TreeGrafter"/>
</dbReference>
<evidence type="ECO:0000313" key="10">
    <source>
        <dbReference type="EMBL" id="EGG24151.1"/>
    </source>
</evidence>
<evidence type="ECO:0000259" key="8">
    <source>
        <dbReference type="Pfam" id="PF01138"/>
    </source>
</evidence>
<keyword evidence="3" id="KW-0698">rRNA processing</keyword>
<accession>F4PKM7</accession>
<dbReference type="GO" id="GO:0071051">
    <property type="term" value="P:poly(A)-dependent snoRNA 3'-end processing"/>
    <property type="evidence" value="ECO:0007669"/>
    <property type="project" value="TreeGrafter"/>
</dbReference>
<feature type="compositionally biased region" description="Basic and acidic residues" evidence="6">
    <location>
        <begin position="318"/>
        <end position="329"/>
    </location>
</feature>
<dbReference type="GO" id="GO:0006364">
    <property type="term" value="P:rRNA processing"/>
    <property type="evidence" value="ECO:0007669"/>
    <property type="project" value="UniProtKB-KW"/>
</dbReference>
<dbReference type="Gene3D" id="3.30.230.70">
    <property type="entry name" value="GHMP Kinase, N-terminal domain"/>
    <property type="match status" value="1"/>
</dbReference>
<keyword evidence="11" id="KW-1185">Reference proteome</keyword>
<dbReference type="Pfam" id="PF03725">
    <property type="entry name" value="RNase_PH_C"/>
    <property type="match status" value="1"/>
</dbReference>
<keyword evidence="7" id="KW-0472">Membrane</keyword>
<name>F4PKM7_CACFS</name>
<dbReference type="GO" id="GO:0003723">
    <property type="term" value="F:RNA binding"/>
    <property type="evidence" value="ECO:0007669"/>
    <property type="project" value="TreeGrafter"/>
</dbReference>
<evidence type="ECO:0000256" key="5">
    <source>
        <dbReference type="ARBA" id="ARBA00023242"/>
    </source>
</evidence>
<proteinExistence type="inferred from homology"/>
<evidence type="ECO:0000256" key="7">
    <source>
        <dbReference type="SAM" id="Phobius"/>
    </source>
</evidence>
<comment type="subcellular location">
    <subcellularLocation>
        <location evidence="1">Nucleus</location>
    </subcellularLocation>
</comment>
<evidence type="ECO:0000313" key="11">
    <source>
        <dbReference type="Proteomes" id="UP000007797"/>
    </source>
</evidence>
<protein>
    <submittedName>
        <fullName evidence="10">Uncharacterized protein</fullName>
    </submittedName>
</protein>
<feature type="domain" description="Exoribonuclease phosphorolytic" evidence="9">
    <location>
        <begin position="218"/>
        <end position="281"/>
    </location>
</feature>
<dbReference type="InterPro" id="IPR027408">
    <property type="entry name" value="PNPase/RNase_PH_dom_sf"/>
</dbReference>
<dbReference type="Proteomes" id="UP000007797">
    <property type="component" value="Unassembled WGS sequence"/>
</dbReference>
<dbReference type="PANTHER" id="PTHR11953">
    <property type="entry name" value="EXOSOME COMPLEX COMPONENT"/>
    <property type="match status" value="1"/>
</dbReference>
<dbReference type="InterPro" id="IPR001247">
    <property type="entry name" value="ExoRNase_PH_dom1"/>
</dbReference>
<evidence type="ECO:0000259" key="9">
    <source>
        <dbReference type="Pfam" id="PF03725"/>
    </source>
</evidence>
<sequence length="329" mass="36322">MNDKRRACLFIQPCKGQTERDREKDVNDRQLENSSANAPLILDVVAFGLSIVGLCFVEFSRLFFIPTTIKEMSSTTTTTTTNIKRDDTRLSNQIRPIESEQALLNKADGSAKFSQGKSSVLAAVYGPIDVKTARKEKISKSVVDVSFTPATGNTTYFDKEREMLVRNAVESIILTLLHPRTQINVIVQVYSNDGSIISCAINACCLALLDAGIELNCLISSITLSFTHDNQIYLDPTQKEENNSKGLAVYAINSKSEIVMTKTTGIIGESLYFQGLNIAKQSCEKVSAYTRLAVRNRIMGDQTQPSTTTTNTNNTLVEESKDKEMKDSS</sequence>
<dbReference type="OrthoDB" id="27298at2759"/>
<dbReference type="STRING" id="1054147.F4PKM7"/>
<evidence type="ECO:0000256" key="4">
    <source>
        <dbReference type="ARBA" id="ARBA00022835"/>
    </source>
</evidence>
<gene>
    <name evidence="10" type="ORF">DFA_06297</name>
</gene>
<dbReference type="EMBL" id="GL883007">
    <property type="protein sequence ID" value="EGG24151.1"/>
    <property type="molecule type" value="Genomic_DNA"/>
</dbReference>
<dbReference type="GeneID" id="14876588"/>
<evidence type="ECO:0000256" key="1">
    <source>
        <dbReference type="ARBA" id="ARBA00004123"/>
    </source>
</evidence>
<evidence type="ECO:0000256" key="2">
    <source>
        <dbReference type="ARBA" id="ARBA00006678"/>
    </source>
</evidence>
<dbReference type="GO" id="GO:0034475">
    <property type="term" value="P:U4 snRNA 3'-end processing"/>
    <property type="evidence" value="ECO:0007669"/>
    <property type="project" value="TreeGrafter"/>
</dbReference>
<evidence type="ECO:0000256" key="6">
    <source>
        <dbReference type="SAM" id="MobiDB-lite"/>
    </source>
</evidence>
<dbReference type="GO" id="GO:0000176">
    <property type="term" value="C:nuclear exosome (RNase complex)"/>
    <property type="evidence" value="ECO:0007669"/>
    <property type="project" value="TreeGrafter"/>
</dbReference>